<proteinExistence type="inferred from homology"/>
<evidence type="ECO:0000256" key="1">
    <source>
        <dbReference type="ARBA" id="ARBA00004477"/>
    </source>
</evidence>
<reference evidence="11 12" key="1">
    <citation type="submission" date="2017-12" db="EMBL/GenBank/DDBJ databases">
        <title>Hemimetabolous genomes reveal molecular basis of termite eusociality.</title>
        <authorList>
            <person name="Harrison M.C."/>
            <person name="Jongepier E."/>
            <person name="Robertson H.M."/>
            <person name="Arning N."/>
            <person name="Bitard-Feildel T."/>
            <person name="Chao H."/>
            <person name="Childers C.P."/>
            <person name="Dinh H."/>
            <person name="Doddapaneni H."/>
            <person name="Dugan S."/>
            <person name="Gowin J."/>
            <person name="Greiner C."/>
            <person name="Han Y."/>
            <person name="Hu H."/>
            <person name="Hughes D.S.T."/>
            <person name="Huylmans A.-K."/>
            <person name="Kemena C."/>
            <person name="Kremer L.P.M."/>
            <person name="Lee S.L."/>
            <person name="Lopez-Ezquerra A."/>
            <person name="Mallet L."/>
            <person name="Monroy-Kuhn J.M."/>
            <person name="Moser A."/>
            <person name="Murali S.C."/>
            <person name="Muzny D.M."/>
            <person name="Otani S."/>
            <person name="Piulachs M.-D."/>
            <person name="Poelchau M."/>
            <person name="Qu J."/>
            <person name="Schaub F."/>
            <person name="Wada-Katsumata A."/>
            <person name="Worley K.C."/>
            <person name="Xie Q."/>
            <person name="Ylla G."/>
            <person name="Poulsen M."/>
            <person name="Gibbs R.A."/>
            <person name="Schal C."/>
            <person name="Richards S."/>
            <person name="Belles X."/>
            <person name="Korb J."/>
            <person name="Bornberg-Bauer E."/>
        </authorList>
    </citation>
    <scope>NUCLEOTIDE SEQUENCE [LARGE SCALE GENOMIC DNA]</scope>
    <source>
        <tissue evidence="11">Whole body</tissue>
    </source>
</reference>
<keyword evidence="5 10" id="KW-0256">Endoplasmic reticulum</keyword>
<comment type="subunit">
    <text evidence="9">Component of the dolichol-phosphate mannose (DPM) synthase complex composed of DPM1, DPM2 and DPM3; in the complex interacts directly with DPM3. Component of the glycosylphosphatidylinositol-N-acetylglucosaminyltransferase (GPI-GnT) complex composed at least by PIGA, PIGC, PIGH, PIGP, PIGQ, PIGY and DPM2. Interacts with PIGA, PIGC and PIGQ.</text>
</comment>
<keyword evidence="7 10" id="KW-0472">Membrane</keyword>
<sequence length="78" mass="8523">MSDAALGNILLIISCLSFCYYTAWVIMLPFSDPDHAINRVFPPVHYALLVPASIGLAFAGTLVVFTVYHIQCAADPHE</sequence>
<dbReference type="GO" id="GO:0180047">
    <property type="term" value="P:dolichol phosphate mannose biosynthetic process"/>
    <property type="evidence" value="ECO:0007669"/>
    <property type="project" value="InterPro"/>
</dbReference>
<evidence type="ECO:0000313" key="11">
    <source>
        <dbReference type="EMBL" id="PNF18300.1"/>
    </source>
</evidence>
<evidence type="ECO:0000256" key="3">
    <source>
        <dbReference type="ARBA" id="ARBA00018157"/>
    </source>
</evidence>
<dbReference type="FunCoup" id="A0A2J7PPM8">
    <property type="interactions" value="54"/>
</dbReference>
<evidence type="ECO:0000313" key="12">
    <source>
        <dbReference type="Proteomes" id="UP000235965"/>
    </source>
</evidence>
<name>A0A2J7PPM8_9NEOP</name>
<protein>
    <recommendedName>
        <fullName evidence="3 10">Dolichol phosphate-mannose biosynthesis regulatory protein</fullName>
    </recommendedName>
</protein>
<dbReference type="GO" id="GO:0030234">
    <property type="term" value="F:enzyme regulator activity"/>
    <property type="evidence" value="ECO:0007669"/>
    <property type="project" value="UniProtKB-UniRule"/>
</dbReference>
<comment type="pathway">
    <text evidence="10">Protein modification; protein glycosylation.</text>
</comment>
<dbReference type="AlphaFoldDB" id="A0A2J7PPM8"/>
<dbReference type="PANTHER" id="PTHR15039">
    <property type="entry name" value="DOLICHOL PHOSPHATE-MANNOSE BIOSYNTHESIS REGULATORY PROTEIN"/>
    <property type="match status" value="1"/>
</dbReference>
<dbReference type="STRING" id="105785.A0A2J7PPM8"/>
<dbReference type="InterPro" id="IPR009914">
    <property type="entry name" value="DPM2"/>
</dbReference>
<dbReference type="Pfam" id="PF07297">
    <property type="entry name" value="DPM2"/>
    <property type="match status" value="1"/>
</dbReference>
<dbReference type="UniPathway" id="UPA00378"/>
<dbReference type="Proteomes" id="UP000235965">
    <property type="component" value="Unassembled WGS sequence"/>
</dbReference>
<feature type="transmembrane region" description="Helical" evidence="10">
    <location>
        <begin position="7"/>
        <end position="26"/>
    </location>
</feature>
<evidence type="ECO:0000256" key="2">
    <source>
        <dbReference type="ARBA" id="ARBA00005478"/>
    </source>
</evidence>
<dbReference type="InParanoid" id="A0A2J7PPM8"/>
<evidence type="ECO:0000256" key="6">
    <source>
        <dbReference type="ARBA" id="ARBA00022989"/>
    </source>
</evidence>
<comment type="function">
    <text evidence="8">Regulates the biosynthesis of dolichol phosphate-mannose. Regulatory subunit of the dolichol-phosphate mannose (DPM) synthase complex; essential for the ER localization and stable expression of DPM1. Part of the glycosylphosphatidylinositol-N-acetylglucosaminyltransferase (GPI-GnT) complex that catalyzes the transfer of N-acetylglucosamine from UDP-N-acetylglucosamine to phosphatidylinositol and participates in the first step of GPI biosynthesis. May act by regulating the GPI-GNT complex.</text>
</comment>
<organism evidence="11 12">
    <name type="scientific">Cryptotermes secundus</name>
    <dbReference type="NCBI Taxonomy" id="105785"/>
    <lineage>
        <taxon>Eukaryota</taxon>
        <taxon>Metazoa</taxon>
        <taxon>Ecdysozoa</taxon>
        <taxon>Arthropoda</taxon>
        <taxon>Hexapoda</taxon>
        <taxon>Insecta</taxon>
        <taxon>Pterygota</taxon>
        <taxon>Neoptera</taxon>
        <taxon>Polyneoptera</taxon>
        <taxon>Dictyoptera</taxon>
        <taxon>Blattodea</taxon>
        <taxon>Blattoidea</taxon>
        <taxon>Termitoidae</taxon>
        <taxon>Kalotermitidae</taxon>
        <taxon>Cryptotermitinae</taxon>
        <taxon>Cryptotermes</taxon>
    </lineage>
</organism>
<feature type="transmembrane region" description="Helical" evidence="10">
    <location>
        <begin position="46"/>
        <end position="68"/>
    </location>
</feature>
<dbReference type="PANTHER" id="PTHR15039:SF11">
    <property type="entry name" value="DOLICHOL PHOSPHATE-MANNOSE BIOSYNTHESIS REGULATORY PROTEIN"/>
    <property type="match status" value="1"/>
</dbReference>
<gene>
    <name evidence="11" type="primary">DPM2</name>
    <name evidence="11" type="ORF">B7P43_G14791</name>
</gene>
<dbReference type="GO" id="GO:0006506">
    <property type="term" value="P:GPI anchor biosynthetic process"/>
    <property type="evidence" value="ECO:0007669"/>
    <property type="project" value="TreeGrafter"/>
</dbReference>
<keyword evidence="6 10" id="KW-1133">Transmembrane helix</keyword>
<evidence type="ECO:0000256" key="10">
    <source>
        <dbReference type="RuleBase" id="RU365084"/>
    </source>
</evidence>
<evidence type="ECO:0000256" key="8">
    <source>
        <dbReference type="ARBA" id="ARBA00045174"/>
    </source>
</evidence>
<dbReference type="EMBL" id="NEVH01022649">
    <property type="protein sequence ID" value="PNF18300.1"/>
    <property type="molecule type" value="Genomic_DNA"/>
</dbReference>
<evidence type="ECO:0000256" key="5">
    <source>
        <dbReference type="ARBA" id="ARBA00022824"/>
    </source>
</evidence>
<comment type="similarity">
    <text evidence="2 10">Belongs to the DPM2 family.</text>
</comment>
<accession>A0A2J7PPM8</accession>
<keyword evidence="4 10" id="KW-0812">Transmembrane</keyword>
<comment type="function">
    <text evidence="10">Regulatory subunit of the dolichol-phosphate mannose (DPM) synthase complex; essential for the ER localization.</text>
</comment>
<comment type="caution">
    <text evidence="11">The sequence shown here is derived from an EMBL/GenBank/DDBJ whole genome shotgun (WGS) entry which is preliminary data.</text>
</comment>
<evidence type="ECO:0000256" key="7">
    <source>
        <dbReference type="ARBA" id="ARBA00023136"/>
    </source>
</evidence>
<comment type="subcellular location">
    <subcellularLocation>
        <location evidence="1 10">Endoplasmic reticulum membrane</location>
        <topology evidence="1 10">Multi-pass membrane protein</topology>
    </subcellularLocation>
</comment>
<evidence type="ECO:0000256" key="9">
    <source>
        <dbReference type="ARBA" id="ARBA00046896"/>
    </source>
</evidence>
<keyword evidence="12" id="KW-1185">Reference proteome</keyword>
<dbReference type="GO" id="GO:0005789">
    <property type="term" value="C:endoplasmic reticulum membrane"/>
    <property type="evidence" value="ECO:0007669"/>
    <property type="project" value="UniProtKB-SubCell"/>
</dbReference>
<dbReference type="GO" id="GO:0033185">
    <property type="term" value="C:dolichol-phosphate-mannose synthase complex"/>
    <property type="evidence" value="ECO:0007669"/>
    <property type="project" value="TreeGrafter"/>
</dbReference>
<evidence type="ECO:0000256" key="4">
    <source>
        <dbReference type="ARBA" id="ARBA00022692"/>
    </source>
</evidence>